<organism evidence="9 10">
    <name type="scientific">Ambispora gerdemannii</name>
    <dbReference type="NCBI Taxonomy" id="144530"/>
    <lineage>
        <taxon>Eukaryota</taxon>
        <taxon>Fungi</taxon>
        <taxon>Fungi incertae sedis</taxon>
        <taxon>Mucoromycota</taxon>
        <taxon>Glomeromycotina</taxon>
        <taxon>Glomeromycetes</taxon>
        <taxon>Archaeosporales</taxon>
        <taxon>Ambisporaceae</taxon>
        <taxon>Ambispora</taxon>
    </lineage>
</organism>
<reference evidence="9" key="1">
    <citation type="submission" date="2021-06" db="EMBL/GenBank/DDBJ databases">
        <authorList>
            <person name="Kallberg Y."/>
            <person name="Tangrot J."/>
            <person name="Rosling A."/>
        </authorList>
    </citation>
    <scope>NUCLEOTIDE SEQUENCE</scope>
    <source>
        <strain evidence="9">MT106</strain>
    </source>
</reference>
<dbReference type="SMART" id="SM01390">
    <property type="entry name" value="Ribosomal_S4"/>
    <property type="match status" value="1"/>
</dbReference>
<dbReference type="AlphaFoldDB" id="A0A9N9HGP5"/>
<evidence type="ECO:0000256" key="3">
    <source>
        <dbReference type="ARBA" id="ARBA00022884"/>
    </source>
</evidence>
<dbReference type="Pfam" id="PF00163">
    <property type="entry name" value="Ribosomal_S4"/>
    <property type="match status" value="1"/>
</dbReference>
<dbReference type="EMBL" id="CAJVPL010011765">
    <property type="protein sequence ID" value="CAG8685009.1"/>
    <property type="molecule type" value="Genomic_DNA"/>
</dbReference>
<keyword evidence="5" id="KW-0687">Ribonucleoprotein</keyword>
<evidence type="ECO:0000256" key="1">
    <source>
        <dbReference type="ARBA" id="ARBA00007465"/>
    </source>
</evidence>
<sequence length="246" mass="28635">KVKVKESNLALILSNEMHNRYDDYFMVELTVVREEKEEIKKFLEVSCEVEGQKLKVLVSHIYAANKISFANRREHRRLCLGKVDELVNEKKFSRGKKRTTPPGIHVAKRKRKSTYAFQNREKQKIRFLYGLKERQLYNLFAKLKNAPGNIGLVSTRRWSRQLVSQGHFLVNGKKVKAPNCQVEPNQIISFRKEKMAENKLIKASLEQNIKTPAYLALDKQKLTITYLRYPAAEELNKSIDTSLVVE</sequence>
<keyword evidence="4" id="KW-0689">Ribosomal protein</keyword>
<keyword evidence="10" id="KW-1185">Reference proteome</keyword>
<evidence type="ECO:0000256" key="6">
    <source>
        <dbReference type="PROSITE-ProRule" id="PRU00182"/>
    </source>
</evidence>
<dbReference type="InterPro" id="IPR002942">
    <property type="entry name" value="S4_RNA-bd"/>
</dbReference>
<dbReference type="GO" id="GO:0003735">
    <property type="term" value="F:structural constituent of ribosome"/>
    <property type="evidence" value="ECO:0007669"/>
    <property type="project" value="TreeGrafter"/>
</dbReference>
<accession>A0A9N9HGP5</accession>
<keyword evidence="2" id="KW-0699">rRNA-binding</keyword>
<dbReference type="Proteomes" id="UP000789831">
    <property type="component" value="Unassembled WGS sequence"/>
</dbReference>
<dbReference type="OrthoDB" id="2370435at2759"/>
<comment type="similarity">
    <text evidence="1">Belongs to the universal ribosomal protein uS4 family.</text>
</comment>
<dbReference type="InterPro" id="IPR022801">
    <property type="entry name" value="Ribosomal_uS4"/>
</dbReference>
<dbReference type="CDD" id="cd00165">
    <property type="entry name" value="S4"/>
    <property type="match status" value="1"/>
</dbReference>
<dbReference type="Gene3D" id="3.10.290.10">
    <property type="entry name" value="RNA-binding S4 domain"/>
    <property type="match status" value="1"/>
</dbReference>
<protein>
    <submittedName>
        <fullName evidence="9">2273_t:CDS:1</fullName>
    </submittedName>
</protein>
<evidence type="ECO:0000259" key="8">
    <source>
        <dbReference type="SMART" id="SM01390"/>
    </source>
</evidence>
<dbReference type="PANTHER" id="PTHR11831">
    <property type="entry name" value="30S 40S RIBOSOMAL PROTEIN"/>
    <property type="match status" value="1"/>
</dbReference>
<dbReference type="InterPro" id="IPR036986">
    <property type="entry name" value="S4_RNA-bd_sf"/>
</dbReference>
<keyword evidence="3 6" id="KW-0694">RNA-binding</keyword>
<dbReference type="SUPFAM" id="SSF55174">
    <property type="entry name" value="Alpha-L RNA-binding motif"/>
    <property type="match status" value="1"/>
</dbReference>
<dbReference type="GO" id="GO:0019843">
    <property type="term" value="F:rRNA binding"/>
    <property type="evidence" value="ECO:0007669"/>
    <property type="project" value="UniProtKB-KW"/>
</dbReference>
<evidence type="ECO:0000313" key="9">
    <source>
        <dbReference type="EMBL" id="CAG8685009.1"/>
    </source>
</evidence>
<dbReference type="InterPro" id="IPR001912">
    <property type="entry name" value="Ribosomal_uS4_N"/>
</dbReference>
<feature type="non-terminal residue" evidence="9">
    <location>
        <position position="246"/>
    </location>
</feature>
<evidence type="ECO:0000313" key="10">
    <source>
        <dbReference type="Proteomes" id="UP000789831"/>
    </source>
</evidence>
<comment type="caution">
    <text evidence="9">The sequence shown here is derived from an EMBL/GenBank/DDBJ whole genome shotgun (WGS) entry which is preliminary data.</text>
</comment>
<dbReference type="GO" id="GO:0015935">
    <property type="term" value="C:small ribosomal subunit"/>
    <property type="evidence" value="ECO:0007669"/>
    <property type="project" value="TreeGrafter"/>
</dbReference>
<evidence type="ECO:0000259" key="7">
    <source>
        <dbReference type="SMART" id="SM00363"/>
    </source>
</evidence>
<dbReference type="GO" id="GO:0042274">
    <property type="term" value="P:ribosomal small subunit biogenesis"/>
    <property type="evidence" value="ECO:0007669"/>
    <property type="project" value="TreeGrafter"/>
</dbReference>
<feature type="domain" description="Small ribosomal subunit protein uS4 N-terminal" evidence="8">
    <location>
        <begin position="73"/>
        <end position="157"/>
    </location>
</feature>
<dbReference type="SMART" id="SM00363">
    <property type="entry name" value="S4"/>
    <property type="match status" value="1"/>
</dbReference>
<evidence type="ECO:0000256" key="4">
    <source>
        <dbReference type="ARBA" id="ARBA00022980"/>
    </source>
</evidence>
<evidence type="ECO:0000256" key="5">
    <source>
        <dbReference type="ARBA" id="ARBA00023274"/>
    </source>
</evidence>
<dbReference type="PANTHER" id="PTHR11831:SF4">
    <property type="entry name" value="SMALL RIBOSOMAL SUBUNIT PROTEIN US4M"/>
    <property type="match status" value="1"/>
</dbReference>
<proteinExistence type="inferred from homology"/>
<dbReference type="PROSITE" id="PS50889">
    <property type="entry name" value="S4"/>
    <property type="match status" value="1"/>
</dbReference>
<gene>
    <name evidence="9" type="ORF">AGERDE_LOCUS12837</name>
</gene>
<name>A0A9N9HGP5_9GLOM</name>
<feature type="domain" description="RNA-binding S4" evidence="7">
    <location>
        <begin position="141"/>
        <end position="206"/>
    </location>
</feature>
<evidence type="ECO:0000256" key="2">
    <source>
        <dbReference type="ARBA" id="ARBA00022730"/>
    </source>
</evidence>